<evidence type="ECO:0000313" key="8">
    <source>
        <dbReference type="Proteomes" id="UP000695007"/>
    </source>
</evidence>
<keyword evidence="8" id="KW-1185">Reference proteome</keyword>
<sequence>MKPPSFGILFVTVFYTNNVLAYNSDYSEEIQEDENPIAQFAYEVANIAQSRIDQMDEMFISESSTTFIPQLLIAESQGVSRLNLTSSIRWMIERSENIGGLDYHFVRDQMYWSDLSTGSIYFRPLNNKSLKSFKKRTFVERSPLIWKPRSIAVDYITDQLYVTDTIGNTVHVFDLNDSRNSVTFKPFLHNPLNIELDPNQGYMFIADDTRLMRASMDGTSSKAIVEQSVYFISAVTLDLDMQRVYWSDQSFNQIKSANYDGTQRRVVLKNELGKVYNLLGMTSITFYDSQLFIYDETWHTIVSINVSGPEQIANDSTYVVIYDWLIVKAIRLVHPSKQKHFVNPCANEQCSARQMCFISAKEGASHFLGFTCAYPDEDVSASSSTHQS</sequence>
<dbReference type="Proteomes" id="UP000695007">
    <property type="component" value="Unplaced"/>
</dbReference>
<name>A0AAJ6YJV3_9HYME</name>
<evidence type="ECO:0000256" key="1">
    <source>
        <dbReference type="ARBA" id="ARBA00022536"/>
    </source>
</evidence>
<evidence type="ECO:0000256" key="4">
    <source>
        <dbReference type="ARBA" id="ARBA00023157"/>
    </source>
</evidence>
<gene>
    <name evidence="9" type="primary">LOC105363407</name>
</gene>
<dbReference type="SMART" id="SM00135">
    <property type="entry name" value="LY"/>
    <property type="match status" value="4"/>
</dbReference>
<dbReference type="PANTHER" id="PTHR46513">
    <property type="entry name" value="VITELLOGENIN RECEPTOR-LIKE PROTEIN-RELATED-RELATED"/>
    <property type="match status" value="1"/>
</dbReference>
<dbReference type="GO" id="GO:0042813">
    <property type="term" value="F:Wnt receptor activity"/>
    <property type="evidence" value="ECO:0007669"/>
    <property type="project" value="TreeGrafter"/>
</dbReference>
<feature type="signal peptide" evidence="7">
    <location>
        <begin position="1"/>
        <end position="21"/>
    </location>
</feature>
<dbReference type="GO" id="GO:0017147">
    <property type="term" value="F:Wnt-protein binding"/>
    <property type="evidence" value="ECO:0007669"/>
    <property type="project" value="TreeGrafter"/>
</dbReference>
<dbReference type="GeneID" id="105363407"/>
<dbReference type="Gene3D" id="2.120.10.30">
    <property type="entry name" value="TolB, C-terminal domain"/>
    <property type="match status" value="1"/>
</dbReference>
<dbReference type="AlphaFoldDB" id="A0AAJ6YJV3"/>
<keyword evidence="1" id="KW-0245">EGF-like domain</keyword>
<dbReference type="KEGG" id="csol:105363407"/>
<dbReference type="FunFam" id="2.120.10.30:FF:000241">
    <property type="entry name" value="Low-density lipoprotein receptor-related protein 6"/>
    <property type="match status" value="1"/>
</dbReference>
<dbReference type="InterPro" id="IPR000033">
    <property type="entry name" value="LDLR_classB_rpt"/>
</dbReference>
<dbReference type="SUPFAM" id="SSF63825">
    <property type="entry name" value="YWTD domain"/>
    <property type="match status" value="1"/>
</dbReference>
<dbReference type="PROSITE" id="PS51120">
    <property type="entry name" value="LDLRB"/>
    <property type="match status" value="1"/>
</dbReference>
<evidence type="ECO:0000256" key="2">
    <source>
        <dbReference type="ARBA" id="ARBA00022729"/>
    </source>
</evidence>
<dbReference type="InterPro" id="IPR050778">
    <property type="entry name" value="Cueball_EGF_LRP_Nidogen"/>
</dbReference>
<dbReference type="GO" id="GO:0005886">
    <property type="term" value="C:plasma membrane"/>
    <property type="evidence" value="ECO:0007669"/>
    <property type="project" value="TreeGrafter"/>
</dbReference>
<dbReference type="InterPro" id="IPR011042">
    <property type="entry name" value="6-blade_b-propeller_TolB-like"/>
</dbReference>
<evidence type="ECO:0000256" key="6">
    <source>
        <dbReference type="PROSITE-ProRule" id="PRU00461"/>
    </source>
</evidence>
<feature type="chain" id="PRO_5042578145" evidence="7">
    <location>
        <begin position="22"/>
        <end position="388"/>
    </location>
</feature>
<keyword evidence="2 7" id="KW-0732">Signal</keyword>
<keyword evidence="3" id="KW-0677">Repeat</keyword>
<protein>
    <submittedName>
        <fullName evidence="9">Low-density lipoprotein receptor-related protein 6-like</fullName>
    </submittedName>
</protein>
<reference evidence="9" key="1">
    <citation type="submission" date="2025-08" db="UniProtKB">
        <authorList>
            <consortium name="RefSeq"/>
        </authorList>
    </citation>
    <scope>IDENTIFICATION</scope>
</reference>
<evidence type="ECO:0000313" key="9">
    <source>
        <dbReference type="RefSeq" id="XP_011499392.1"/>
    </source>
</evidence>
<evidence type="ECO:0000256" key="5">
    <source>
        <dbReference type="ARBA" id="ARBA00023180"/>
    </source>
</evidence>
<evidence type="ECO:0000256" key="7">
    <source>
        <dbReference type="SAM" id="SignalP"/>
    </source>
</evidence>
<accession>A0AAJ6YJV3</accession>
<organism evidence="8 9">
    <name type="scientific">Ceratosolen solmsi marchali</name>
    <dbReference type="NCBI Taxonomy" id="326594"/>
    <lineage>
        <taxon>Eukaryota</taxon>
        <taxon>Metazoa</taxon>
        <taxon>Ecdysozoa</taxon>
        <taxon>Arthropoda</taxon>
        <taxon>Hexapoda</taxon>
        <taxon>Insecta</taxon>
        <taxon>Pterygota</taxon>
        <taxon>Neoptera</taxon>
        <taxon>Endopterygota</taxon>
        <taxon>Hymenoptera</taxon>
        <taxon>Apocrita</taxon>
        <taxon>Proctotrupomorpha</taxon>
        <taxon>Chalcidoidea</taxon>
        <taxon>Agaonidae</taxon>
        <taxon>Agaoninae</taxon>
        <taxon>Ceratosolen</taxon>
    </lineage>
</organism>
<keyword evidence="4" id="KW-1015">Disulfide bond</keyword>
<evidence type="ECO:0000256" key="3">
    <source>
        <dbReference type="ARBA" id="ARBA00022737"/>
    </source>
</evidence>
<dbReference type="RefSeq" id="XP_011499392.1">
    <property type="nucleotide sequence ID" value="XM_011501090.1"/>
</dbReference>
<proteinExistence type="predicted"/>
<feature type="repeat" description="LDL-receptor class B" evidence="6">
    <location>
        <begin position="242"/>
        <end position="284"/>
    </location>
</feature>
<dbReference type="GO" id="GO:0060070">
    <property type="term" value="P:canonical Wnt signaling pathway"/>
    <property type="evidence" value="ECO:0007669"/>
    <property type="project" value="TreeGrafter"/>
</dbReference>
<keyword evidence="5" id="KW-0325">Glycoprotein</keyword>
<dbReference type="PANTHER" id="PTHR46513:SF13">
    <property type="entry name" value="EGF-LIKE DOMAIN-CONTAINING PROTEIN"/>
    <property type="match status" value="1"/>
</dbReference>